<dbReference type="STRING" id="1227500.C494_02476"/>
<dbReference type="EMBL" id="AOHY01000007">
    <property type="protein sequence ID" value="ELY51962.1"/>
    <property type="molecule type" value="Genomic_DNA"/>
</dbReference>
<proteinExistence type="predicted"/>
<comment type="caution">
    <text evidence="2">The sequence shown here is derived from an EMBL/GenBank/DDBJ whole genome shotgun (WGS) entry which is preliminary data.</text>
</comment>
<evidence type="ECO:0000256" key="1">
    <source>
        <dbReference type="SAM" id="MobiDB-lite"/>
    </source>
</evidence>
<dbReference type="eggNOG" id="arCOG01998">
    <property type="taxonomic scope" value="Archaea"/>
</dbReference>
<dbReference type="PATRIC" id="fig|1227500.6.peg.506"/>
<sequence>MSERAAEVPPTDADEQDDDQISDSATPDAATGDTESATETTPRPVTNGAQSVVRALENAGVEYAFGAVSYTHL</sequence>
<name>L9WRB6_9EURY</name>
<evidence type="ECO:0000313" key="2">
    <source>
        <dbReference type="EMBL" id="ELY51962.1"/>
    </source>
</evidence>
<feature type="compositionally biased region" description="Polar residues" evidence="1">
    <location>
        <begin position="33"/>
        <end position="49"/>
    </location>
</feature>
<dbReference type="AlphaFoldDB" id="L9WRB6"/>
<reference evidence="2 3" key="1">
    <citation type="journal article" date="2014" name="PLoS Genet.">
        <title>Phylogenetically driven sequencing of extremely halophilic archaea reveals strategies for static and dynamic osmo-response.</title>
        <authorList>
            <person name="Becker E.A."/>
            <person name="Seitzer P.M."/>
            <person name="Tritt A."/>
            <person name="Larsen D."/>
            <person name="Krusor M."/>
            <person name="Yao A.I."/>
            <person name="Wu D."/>
            <person name="Madern D."/>
            <person name="Eisen J.A."/>
            <person name="Darling A.E."/>
            <person name="Facciotti M.T."/>
        </authorList>
    </citation>
    <scope>NUCLEOTIDE SEQUENCE [LARGE SCALE GENOMIC DNA]</scope>
    <source>
        <strain evidence="2 3">JCM 10635</strain>
    </source>
</reference>
<dbReference type="Proteomes" id="UP000011690">
    <property type="component" value="Unassembled WGS sequence"/>
</dbReference>
<keyword evidence="3" id="KW-1185">Reference proteome</keyword>
<protein>
    <submittedName>
        <fullName evidence="2">Acetolactate synthase large subunit</fullName>
    </submittedName>
</protein>
<feature type="compositionally biased region" description="Acidic residues" evidence="1">
    <location>
        <begin position="12"/>
        <end position="21"/>
    </location>
</feature>
<feature type="region of interest" description="Disordered" evidence="1">
    <location>
        <begin position="1"/>
        <end position="49"/>
    </location>
</feature>
<organism evidence="2 3">
    <name type="scientific">Natronorubrum bangense JCM 10635</name>
    <dbReference type="NCBI Taxonomy" id="1227500"/>
    <lineage>
        <taxon>Archaea</taxon>
        <taxon>Methanobacteriati</taxon>
        <taxon>Methanobacteriota</taxon>
        <taxon>Stenosarchaea group</taxon>
        <taxon>Halobacteria</taxon>
        <taxon>Halobacteriales</taxon>
        <taxon>Natrialbaceae</taxon>
        <taxon>Natronorubrum</taxon>
    </lineage>
</organism>
<accession>L9WRB6</accession>
<evidence type="ECO:0000313" key="3">
    <source>
        <dbReference type="Proteomes" id="UP000011690"/>
    </source>
</evidence>
<gene>
    <name evidence="2" type="ORF">C494_02476</name>
</gene>